<protein>
    <recommendedName>
        <fullName evidence="4">2TM domain-containing protein</fullName>
    </recommendedName>
</protein>
<comment type="caution">
    <text evidence="2">The sequence shown here is derived from an EMBL/GenBank/DDBJ whole genome shotgun (WGS) entry which is preliminary data.</text>
</comment>
<dbReference type="Proteomes" id="UP001519460">
    <property type="component" value="Unassembled WGS sequence"/>
</dbReference>
<gene>
    <name evidence="2" type="ORF">BaRGS_00030340</name>
</gene>
<keyword evidence="1" id="KW-0472">Membrane</keyword>
<keyword evidence="1" id="KW-1133">Transmembrane helix</keyword>
<keyword evidence="1" id="KW-0812">Transmembrane</keyword>
<organism evidence="2 3">
    <name type="scientific">Batillaria attramentaria</name>
    <dbReference type="NCBI Taxonomy" id="370345"/>
    <lineage>
        <taxon>Eukaryota</taxon>
        <taxon>Metazoa</taxon>
        <taxon>Spiralia</taxon>
        <taxon>Lophotrochozoa</taxon>
        <taxon>Mollusca</taxon>
        <taxon>Gastropoda</taxon>
        <taxon>Caenogastropoda</taxon>
        <taxon>Sorbeoconcha</taxon>
        <taxon>Cerithioidea</taxon>
        <taxon>Batillariidae</taxon>
        <taxon>Batillaria</taxon>
    </lineage>
</organism>
<proteinExistence type="predicted"/>
<dbReference type="EMBL" id="JACVVK020000326">
    <property type="protein sequence ID" value="KAK7478415.1"/>
    <property type="molecule type" value="Genomic_DNA"/>
</dbReference>
<feature type="non-terminal residue" evidence="2">
    <location>
        <position position="67"/>
    </location>
</feature>
<evidence type="ECO:0008006" key="4">
    <source>
        <dbReference type="Google" id="ProtNLM"/>
    </source>
</evidence>
<name>A0ABD0JTJ6_9CAEN</name>
<accession>A0ABD0JTJ6</accession>
<feature type="transmembrane region" description="Helical" evidence="1">
    <location>
        <begin position="26"/>
        <end position="43"/>
    </location>
</feature>
<dbReference type="AlphaFoldDB" id="A0ABD0JTJ6"/>
<evidence type="ECO:0000313" key="3">
    <source>
        <dbReference type="Proteomes" id="UP001519460"/>
    </source>
</evidence>
<keyword evidence="3" id="KW-1185">Reference proteome</keyword>
<sequence>MGDWRRREAETGAWLSPARASSRHHFLCAHALSLVVAANFIVIVISTSLLPWFLFFCLFLSGTVVHG</sequence>
<reference evidence="2 3" key="1">
    <citation type="journal article" date="2023" name="Sci. Data">
        <title>Genome assembly of the Korean intertidal mud-creeper Batillaria attramentaria.</title>
        <authorList>
            <person name="Patra A.K."/>
            <person name="Ho P.T."/>
            <person name="Jun S."/>
            <person name="Lee S.J."/>
            <person name="Kim Y."/>
            <person name="Won Y.J."/>
        </authorList>
    </citation>
    <scope>NUCLEOTIDE SEQUENCE [LARGE SCALE GENOMIC DNA]</scope>
    <source>
        <strain evidence="2">Wonlab-2016</strain>
    </source>
</reference>
<evidence type="ECO:0000313" key="2">
    <source>
        <dbReference type="EMBL" id="KAK7478415.1"/>
    </source>
</evidence>
<evidence type="ECO:0000256" key="1">
    <source>
        <dbReference type="SAM" id="Phobius"/>
    </source>
</evidence>